<evidence type="ECO:0000313" key="2">
    <source>
        <dbReference type="EMBL" id="MCT9002961.1"/>
    </source>
</evidence>
<evidence type="ECO:0008006" key="4">
    <source>
        <dbReference type="Google" id="ProtNLM"/>
    </source>
</evidence>
<organism evidence="2 3">
    <name type="scientific">Microbacterium memoriense</name>
    <dbReference type="NCBI Taxonomy" id="2978350"/>
    <lineage>
        <taxon>Bacteria</taxon>
        <taxon>Bacillati</taxon>
        <taxon>Actinomycetota</taxon>
        <taxon>Actinomycetes</taxon>
        <taxon>Micrococcales</taxon>
        <taxon>Microbacteriaceae</taxon>
        <taxon>Microbacterium</taxon>
    </lineage>
</organism>
<name>A0ABT2PED5_9MICO</name>
<dbReference type="Proteomes" id="UP001300496">
    <property type="component" value="Unassembled WGS sequence"/>
</dbReference>
<comment type="caution">
    <text evidence="2">The sequence shown here is derived from an EMBL/GenBank/DDBJ whole genome shotgun (WGS) entry which is preliminary data.</text>
</comment>
<feature type="region of interest" description="Disordered" evidence="1">
    <location>
        <begin position="39"/>
        <end position="58"/>
    </location>
</feature>
<protein>
    <recommendedName>
        <fullName evidence="4">LysM domain-containing protein</fullName>
    </recommendedName>
</protein>
<evidence type="ECO:0000256" key="1">
    <source>
        <dbReference type="SAM" id="MobiDB-lite"/>
    </source>
</evidence>
<dbReference type="EMBL" id="JAODOR010000012">
    <property type="protein sequence ID" value="MCT9002961.1"/>
    <property type="molecule type" value="Genomic_DNA"/>
</dbReference>
<proteinExistence type="predicted"/>
<sequence>MNRGEKLLLGGAAVAVAGMVALAAPVVVSFIPEAQGVAEQTHTPVPKETYTPRPVPDPTPTLTAAQIAAQAEHEAWEARVAAVTPDQWATACAIIDRAWSANYMGEPELGADLLIEAERSFGADGYVLSAFQRWDGEYLNVSATTFDIENGQCFIRNGTPTQGIACETVGYDRGPILRAEGYVTARNSAGIAVGYEVARGDSWERVAERFCYPDTGPLRAVNENQQIYSGRTLNLPG</sequence>
<gene>
    <name evidence="2" type="ORF">N4R40_11350</name>
</gene>
<accession>A0ABT2PED5</accession>
<dbReference type="RefSeq" id="WP_261607496.1">
    <property type="nucleotide sequence ID" value="NZ_JAODOR010000012.1"/>
</dbReference>
<evidence type="ECO:0000313" key="3">
    <source>
        <dbReference type="Proteomes" id="UP001300496"/>
    </source>
</evidence>
<keyword evidence="3" id="KW-1185">Reference proteome</keyword>
<reference evidence="2 3" key="1">
    <citation type="journal article" date="2024" name="Int. J. Syst. Evol. Microbiol.">
        <title>Microbacterium memoriense sp. nov., a member of the Actinomycetota from marine beach sediment of the north coast of Portugal.</title>
        <authorList>
            <person name="Santos J.D.N.D."/>
            <person name="Klimek D."/>
            <person name="Calusinska M."/>
            <person name="Lobo-da-Cunha A."/>
            <person name="Catita J."/>
            <person name="Goncalves H."/>
            <person name="Gonzalez I."/>
            <person name="Lage O.M."/>
        </authorList>
    </citation>
    <scope>NUCLEOTIDE SEQUENCE [LARGE SCALE GENOMIC DNA]</scope>
    <source>
        <strain evidence="2 3">PMIC_1C1B</strain>
    </source>
</reference>